<dbReference type="Pfam" id="PF13499">
    <property type="entry name" value="EF-hand_7"/>
    <property type="match status" value="1"/>
</dbReference>
<dbReference type="Proteomes" id="UP001190926">
    <property type="component" value="Unassembled WGS sequence"/>
</dbReference>
<reference evidence="5 6" key="1">
    <citation type="journal article" date="2021" name="Nat. Commun.">
        <title>Incipient diploidization of the medicinal plant Perilla within 10,000 years.</title>
        <authorList>
            <person name="Zhang Y."/>
            <person name="Shen Q."/>
            <person name="Leng L."/>
            <person name="Zhang D."/>
            <person name="Chen S."/>
            <person name="Shi Y."/>
            <person name="Ning Z."/>
            <person name="Chen S."/>
        </authorList>
    </citation>
    <scope>NUCLEOTIDE SEQUENCE [LARGE SCALE GENOMIC DNA]</scope>
    <source>
        <strain evidence="6">cv. PC099</strain>
    </source>
</reference>
<keyword evidence="3" id="KW-0106">Calcium</keyword>
<dbReference type="PROSITE" id="PS50222">
    <property type="entry name" value="EF_HAND_2"/>
    <property type="match status" value="3"/>
</dbReference>
<evidence type="ECO:0000256" key="3">
    <source>
        <dbReference type="ARBA" id="ARBA00022837"/>
    </source>
</evidence>
<evidence type="ECO:0000259" key="4">
    <source>
        <dbReference type="PROSITE" id="PS50222"/>
    </source>
</evidence>
<organism evidence="5 6">
    <name type="scientific">Perilla frutescens var. hirtella</name>
    <name type="common">Perilla citriodora</name>
    <name type="synonym">Perilla setoyensis</name>
    <dbReference type="NCBI Taxonomy" id="608512"/>
    <lineage>
        <taxon>Eukaryota</taxon>
        <taxon>Viridiplantae</taxon>
        <taxon>Streptophyta</taxon>
        <taxon>Embryophyta</taxon>
        <taxon>Tracheophyta</taxon>
        <taxon>Spermatophyta</taxon>
        <taxon>Magnoliopsida</taxon>
        <taxon>eudicotyledons</taxon>
        <taxon>Gunneridae</taxon>
        <taxon>Pentapetalae</taxon>
        <taxon>asterids</taxon>
        <taxon>lamiids</taxon>
        <taxon>Lamiales</taxon>
        <taxon>Lamiaceae</taxon>
        <taxon>Nepetoideae</taxon>
        <taxon>Elsholtzieae</taxon>
        <taxon>Perilla</taxon>
    </lineage>
</organism>
<dbReference type="InterPro" id="IPR018247">
    <property type="entry name" value="EF_Hand_1_Ca_BS"/>
</dbReference>
<gene>
    <name evidence="5" type="ORF">C2S53_006006</name>
</gene>
<evidence type="ECO:0000256" key="2">
    <source>
        <dbReference type="ARBA" id="ARBA00022737"/>
    </source>
</evidence>
<dbReference type="AlphaFoldDB" id="A0AAD4JGB0"/>
<protein>
    <recommendedName>
        <fullName evidence="4">EF-hand domain-containing protein</fullName>
    </recommendedName>
</protein>
<dbReference type="PANTHER" id="PTHR10891">
    <property type="entry name" value="EF-HAND CALCIUM-BINDING DOMAIN CONTAINING PROTEIN"/>
    <property type="match status" value="1"/>
</dbReference>
<proteinExistence type="predicted"/>
<dbReference type="PROSITE" id="PS00018">
    <property type="entry name" value="EF_HAND_1"/>
    <property type="match status" value="3"/>
</dbReference>
<name>A0AAD4JGB0_PERFH</name>
<dbReference type="GO" id="GO:0005509">
    <property type="term" value="F:calcium ion binding"/>
    <property type="evidence" value="ECO:0007669"/>
    <property type="project" value="InterPro"/>
</dbReference>
<feature type="domain" description="EF-hand" evidence="4">
    <location>
        <begin position="88"/>
        <end position="123"/>
    </location>
</feature>
<dbReference type="FunFam" id="1.10.238.10:FF:000003">
    <property type="entry name" value="Calmodulin A"/>
    <property type="match status" value="1"/>
</dbReference>
<dbReference type="InterPro" id="IPR002048">
    <property type="entry name" value="EF_hand_dom"/>
</dbReference>
<feature type="domain" description="EF-hand" evidence="4">
    <location>
        <begin position="4"/>
        <end position="39"/>
    </location>
</feature>
<evidence type="ECO:0000256" key="1">
    <source>
        <dbReference type="ARBA" id="ARBA00022723"/>
    </source>
</evidence>
<dbReference type="SMART" id="SM00054">
    <property type="entry name" value="EFh"/>
    <property type="match status" value="3"/>
</dbReference>
<comment type="caution">
    <text evidence="5">The sequence shown here is derived from an EMBL/GenBank/DDBJ whole genome shotgun (WGS) entry which is preliminary data.</text>
</comment>
<dbReference type="InterPro" id="IPR011992">
    <property type="entry name" value="EF-hand-dom_pair"/>
</dbReference>
<accession>A0AAD4JGB0</accession>
<keyword evidence="1" id="KW-0479">Metal-binding</keyword>
<dbReference type="EMBL" id="SDAM02000063">
    <property type="protein sequence ID" value="KAH6832759.1"/>
    <property type="molecule type" value="Genomic_DNA"/>
</dbReference>
<keyword evidence="6" id="KW-1185">Reference proteome</keyword>
<sequence>MSPISADDLHRIFKRLDKNNEGQVSINELHHLLDKIGIHTTLEELEKFVGRTSLDYDHFLVFYEAMVKPRIAEGEQEQEEEDDDGTDHVEKDLFKAFKVFDLNGDGYICCEELQSVLCRLGLLDKRSGHDCKDMISAYDQNSDGVLDFEEFKNMMSVPPTSD</sequence>
<keyword evidence="2" id="KW-0677">Repeat</keyword>
<dbReference type="InterPro" id="IPR039647">
    <property type="entry name" value="EF_hand_pair_protein_CML-like"/>
</dbReference>
<feature type="domain" description="EF-hand" evidence="4">
    <location>
        <begin position="126"/>
        <end position="161"/>
    </location>
</feature>
<dbReference type="CDD" id="cd00051">
    <property type="entry name" value="EFh"/>
    <property type="match status" value="1"/>
</dbReference>
<dbReference type="Pfam" id="PF13405">
    <property type="entry name" value="EF-hand_6"/>
    <property type="match status" value="1"/>
</dbReference>
<dbReference type="SUPFAM" id="SSF47473">
    <property type="entry name" value="EF-hand"/>
    <property type="match status" value="1"/>
</dbReference>
<dbReference type="Gene3D" id="1.10.238.10">
    <property type="entry name" value="EF-hand"/>
    <property type="match status" value="2"/>
</dbReference>
<evidence type="ECO:0000313" key="6">
    <source>
        <dbReference type="Proteomes" id="UP001190926"/>
    </source>
</evidence>
<evidence type="ECO:0000313" key="5">
    <source>
        <dbReference type="EMBL" id="KAH6832759.1"/>
    </source>
</evidence>